<feature type="region of interest" description="Disordered" evidence="1">
    <location>
        <begin position="86"/>
        <end position="106"/>
    </location>
</feature>
<evidence type="ECO:0000313" key="2">
    <source>
        <dbReference type="EMBL" id="KAF4698306.1"/>
    </source>
</evidence>
<accession>A0A7J6PRI4</accession>
<evidence type="ECO:0000256" key="1">
    <source>
        <dbReference type="SAM" id="MobiDB-lite"/>
    </source>
</evidence>
<dbReference type="AlphaFoldDB" id="A0A7J6PRI4"/>
<feature type="region of interest" description="Disordered" evidence="1">
    <location>
        <begin position="1"/>
        <end position="65"/>
    </location>
</feature>
<evidence type="ECO:0000313" key="3">
    <source>
        <dbReference type="Proteomes" id="UP000553632"/>
    </source>
</evidence>
<dbReference type="EMBL" id="JABANO010038589">
    <property type="protein sequence ID" value="KAF4698306.1"/>
    <property type="molecule type" value="Genomic_DNA"/>
</dbReference>
<dbReference type="Proteomes" id="UP000553632">
    <property type="component" value="Unassembled WGS sequence"/>
</dbReference>
<proteinExistence type="predicted"/>
<feature type="region of interest" description="Disordered" evidence="1">
    <location>
        <begin position="135"/>
        <end position="163"/>
    </location>
</feature>
<protein>
    <submittedName>
        <fullName evidence="2">Uncharacterized protein</fullName>
    </submittedName>
</protein>
<name>A0A7J6PRI4_PEROL</name>
<organism evidence="2 3">
    <name type="scientific">Perkinsus olseni</name>
    <name type="common">Perkinsus atlanticus</name>
    <dbReference type="NCBI Taxonomy" id="32597"/>
    <lineage>
        <taxon>Eukaryota</taxon>
        <taxon>Sar</taxon>
        <taxon>Alveolata</taxon>
        <taxon>Perkinsozoa</taxon>
        <taxon>Perkinsea</taxon>
        <taxon>Perkinsida</taxon>
        <taxon>Perkinsidae</taxon>
        <taxon>Perkinsus</taxon>
    </lineage>
</organism>
<feature type="compositionally biased region" description="Low complexity" evidence="1">
    <location>
        <begin position="365"/>
        <end position="385"/>
    </location>
</feature>
<feature type="compositionally biased region" description="Pro residues" evidence="1">
    <location>
        <begin position="386"/>
        <end position="399"/>
    </location>
</feature>
<feature type="region of interest" description="Disordered" evidence="1">
    <location>
        <begin position="491"/>
        <end position="523"/>
    </location>
</feature>
<sequence length="552" mass="57268">MDNKDVTTSKSSTAANEPPQSLSTPKGIAQDFRPSPAGGFAMASKSPFRSPWSPSGTAGFKPSTEVQQLQRSGLYESLLLSATGSDSANADTVLNGHGGSGQEKSMELNLETALAESPNVSASEVAYSSFNGRSTTGSLWQATTPPERDAYSSCGVSPPRPGESAAKFWGSPGAKPSRSYAQVPDTPLSSTGALYQSGKLPGGASAAVTLSPDARVWTPSTVDSTYLSPQRPYDASRVGMASSTNTPQSLQADLLLPGSPPGWTVPDFIRDDSTQNNSSLMASTGLAEAAPQVVSHGVADSSWEGSTRPGMNVAMETLLQQAALLASAGGNVASAAAGGNSSQQQAMWALLLSSAALQMQLVASSGGLGQGQSSPTVMPSAQHSLSPPPPPPAFPPPGLLPTEGKVGVDSEGSPVEVWREASSKDEEENTWGVSESPVSEVEEKMSQIRVASDRDNAEASSIIKECGRRGDVRTCWKVWNHLITTGQCLSNWRGRGGEGRSKTSMDTSSPGSSPSSAPAMRSGSIFRPNEITLGCMTDALVSNRLVEEAEQL</sequence>
<feature type="compositionally biased region" description="Polar residues" evidence="1">
    <location>
        <begin position="8"/>
        <end position="24"/>
    </location>
</feature>
<feature type="compositionally biased region" description="Low complexity" evidence="1">
    <location>
        <begin position="504"/>
        <end position="523"/>
    </location>
</feature>
<feature type="compositionally biased region" description="Polar residues" evidence="1">
    <location>
        <begin position="135"/>
        <end position="144"/>
    </location>
</feature>
<feature type="non-terminal residue" evidence="2">
    <location>
        <position position="552"/>
    </location>
</feature>
<gene>
    <name evidence="2" type="ORF">FOZ63_027071</name>
</gene>
<reference evidence="2 3" key="1">
    <citation type="submission" date="2020-04" db="EMBL/GenBank/DDBJ databases">
        <title>Perkinsus olseni comparative genomics.</title>
        <authorList>
            <person name="Bogema D.R."/>
        </authorList>
    </citation>
    <scope>NUCLEOTIDE SEQUENCE [LARGE SCALE GENOMIC DNA]</scope>
    <source>
        <strain evidence="2 3">ATCC PRA-207</strain>
    </source>
</reference>
<keyword evidence="3" id="KW-1185">Reference proteome</keyword>
<feature type="compositionally biased region" description="Basic and acidic residues" evidence="1">
    <location>
        <begin position="441"/>
        <end position="457"/>
    </location>
</feature>
<feature type="region of interest" description="Disordered" evidence="1">
    <location>
        <begin position="365"/>
        <end position="459"/>
    </location>
</feature>
<comment type="caution">
    <text evidence="2">The sequence shown here is derived from an EMBL/GenBank/DDBJ whole genome shotgun (WGS) entry which is preliminary data.</text>
</comment>